<evidence type="ECO:0000313" key="3">
    <source>
        <dbReference type="Proteomes" id="UP001500212"/>
    </source>
</evidence>
<evidence type="ECO:0000313" key="2">
    <source>
        <dbReference type="EMBL" id="GAA4607960.1"/>
    </source>
</evidence>
<comment type="caution">
    <text evidence="2">The sequence shown here is derived from an EMBL/GenBank/DDBJ whole genome shotgun (WGS) entry which is preliminary data.</text>
</comment>
<sequence length="147" mass="16556">MMRILVDENVPVQMLETLRWLLPEHTVRHVSEIKWAGKKDLALLPDAARKGFDAFLTRDARQLEDPSETDAIKKSGMHHIRFGQGQRGMAGLGLSMGAVIAAMPLIVGELDETDNQRLVHIKGLNPGSKHRYDLVNPSESPPRYWPR</sequence>
<reference evidence="3" key="1">
    <citation type="journal article" date="2019" name="Int. J. Syst. Evol. Microbiol.">
        <title>The Global Catalogue of Microorganisms (GCM) 10K type strain sequencing project: providing services to taxonomists for standard genome sequencing and annotation.</title>
        <authorList>
            <consortium name="The Broad Institute Genomics Platform"/>
            <consortium name="The Broad Institute Genome Sequencing Center for Infectious Disease"/>
            <person name="Wu L."/>
            <person name="Ma J."/>
        </authorList>
    </citation>
    <scope>NUCLEOTIDE SEQUENCE [LARGE SCALE GENOMIC DNA]</scope>
    <source>
        <strain evidence="3">JCM 17938</strain>
    </source>
</reference>
<protein>
    <recommendedName>
        <fullName evidence="1">VapC45 PIN like domain-containing protein</fullName>
    </recommendedName>
</protein>
<dbReference type="EMBL" id="BAABHJ010000008">
    <property type="protein sequence ID" value="GAA4607960.1"/>
    <property type="molecule type" value="Genomic_DNA"/>
</dbReference>
<dbReference type="Proteomes" id="UP001500212">
    <property type="component" value="Unassembled WGS sequence"/>
</dbReference>
<organism evidence="2 3">
    <name type="scientific">Actinoallomurus liliacearum</name>
    <dbReference type="NCBI Taxonomy" id="1080073"/>
    <lineage>
        <taxon>Bacteria</taxon>
        <taxon>Bacillati</taxon>
        <taxon>Actinomycetota</taxon>
        <taxon>Actinomycetes</taxon>
        <taxon>Streptosporangiales</taxon>
        <taxon>Thermomonosporaceae</taxon>
        <taxon>Actinoallomurus</taxon>
    </lineage>
</organism>
<evidence type="ECO:0000259" key="1">
    <source>
        <dbReference type="Pfam" id="PF18478"/>
    </source>
</evidence>
<name>A0ABP8TKP3_9ACTN</name>
<dbReference type="InterPro" id="IPR041375">
    <property type="entry name" value="VapC45_PIN-like"/>
</dbReference>
<keyword evidence="3" id="KW-1185">Reference proteome</keyword>
<dbReference type="Pfam" id="PF18478">
    <property type="entry name" value="PIN_10"/>
    <property type="match status" value="1"/>
</dbReference>
<feature type="domain" description="VapC45 PIN like" evidence="1">
    <location>
        <begin position="2"/>
        <end position="80"/>
    </location>
</feature>
<proteinExistence type="predicted"/>
<accession>A0ABP8TKP3</accession>
<gene>
    <name evidence="2" type="ORF">GCM10023195_30710</name>
</gene>